<keyword evidence="3" id="KW-0596">Phosphopantetheine</keyword>
<dbReference type="InterPro" id="IPR045851">
    <property type="entry name" value="AMP-bd_C_sf"/>
</dbReference>
<dbReference type="InterPro" id="IPR025110">
    <property type="entry name" value="AMP-bd_C"/>
</dbReference>
<comment type="similarity">
    <text evidence="2">Belongs to the ATP-dependent AMP-binding enzyme family.</text>
</comment>
<evidence type="ECO:0000256" key="1">
    <source>
        <dbReference type="ARBA" id="ARBA00001957"/>
    </source>
</evidence>
<dbReference type="GO" id="GO:0043041">
    <property type="term" value="P:amino acid activation for nonribosomal peptide biosynthetic process"/>
    <property type="evidence" value="ECO:0007669"/>
    <property type="project" value="TreeGrafter"/>
</dbReference>
<organism evidence="6 7">
    <name type="scientific">Pseudomonas mosselii</name>
    <dbReference type="NCBI Taxonomy" id="78327"/>
    <lineage>
        <taxon>Bacteria</taxon>
        <taxon>Pseudomonadati</taxon>
        <taxon>Pseudomonadota</taxon>
        <taxon>Gammaproteobacteria</taxon>
        <taxon>Pseudomonadales</taxon>
        <taxon>Pseudomonadaceae</taxon>
        <taxon>Pseudomonas</taxon>
    </lineage>
</organism>
<dbReference type="GO" id="GO:0047527">
    <property type="term" value="F:2,3-dihydroxybenzoate-serine ligase activity"/>
    <property type="evidence" value="ECO:0007669"/>
    <property type="project" value="TreeGrafter"/>
</dbReference>
<dbReference type="PROSITE" id="PS50075">
    <property type="entry name" value="CARRIER"/>
    <property type="match status" value="1"/>
</dbReference>
<dbReference type="Pfam" id="PF13193">
    <property type="entry name" value="AMP-binding_C"/>
    <property type="match status" value="1"/>
</dbReference>
<keyword evidence="7" id="KW-1185">Reference proteome</keyword>
<dbReference type="PANTHER" id="PTHR45527">
    <property type="entry name" value="NONRIBOSOMAL PEPTIDE SYNTHETASE"/>
    <property type="match status" value="1"/>
</dbReference>
<dbReference type="Gene3D" id="3.30.300.30">
    <property type="match status" value="1"/>
</dbReference>
<evidence type="ECO:0000256" key="2">
    <source>
        <dbReference type="ARBA" id="ARBA00006432"/>
    </source>
</evidence>
<dbReference type="GO" id="GO:0009239">
    <property type="term" value="P:enterobactin biosynthetic process"/>
    <property type="evidence" value="ECO:0007669"/>
    <property type="project" value="TreeGrafter"/>
</dbReference>
<name>A0A5R8YJM1_9PSED</name>
<dbReference type="EMBL" id="VAUO01000037">
    <property type="protein sequence ID" value="TLP52670.1"/>
    <property type="molecule type" value="Genomic_DNA"/>
</dbReference>
<dbReference type="SUPFAM" id="SSF47336">
    <property type="entry name" value="ACP-like"/>
    <property type="match status" value="1"/>
</dbReference>
<dbReference type="InterPro" id="IPR009081">
    <property type="entry name" value="PP-bd_ACP"/>
</dbReference>
<dbReference type="GO" id="GO:0031177">
    <property type="term" value="F:phosphopantetheine binding"/>
    <property type="evidence" value="ECO:0007669"/>
    <property type="project" value="TreeGrafter"/>
</dbReference>
<evidence type="ECO:0000256" key="3">
    <source>
        <dbReference type="ARBA" id="ARBA00022450"/>
    </source>
</evidence>
<dbReference type="Pfam" id="PF00501">
    <property type="entry name" value="AMP-binding"/>
    <property type="match status" value="1"/>
</dbReference>
<dbReference type="FunFam" id="3.30.300.30:FF:000010">
    <property type="entry name" value="Enterobactin synthetase component F"/>
    <property type="match status" value="1"/>
</dbReference>
<sequence length="353" mass="38724">SSCTGLKRIVCSGEALPVDAQQQVFTKLPQAGLYNLYGPTEAAIDVTHWTCREEGADTVPIGQPIANLTTYVLDAELNPVPVGVIGELYLGGEGLARGYHRRPALTAERFATSPFGNGERLYRTGDLARQRADGVIEYAGRIDYQVKIRGLRIELGEIEARLMEQPEVREAVVLPLELAGSLQLVGYVVPSEADADPLLLRDTLKVRLKAVLPDYMIPTHWVALAQMPLSPNGKLERRALPTPEAGAGRSHYRVPVTDLEVALAAIWQEVLHVERIGLDDDFFELGGHSLQLVMLQSRLRAAFGADVQLKDIQALRTLDAQATHIQATTVSDDREAELDLIFGVLDELEEHNA</sequence>
<dbReference type="Gene3D" id="1.10.1200.10">
    <property type="entry name" value="ACP-like"/>
    <property type="match status" value="1"/>
</dbReference>
<dbReference type="FunFam" id="1.10.1200.10:FF:000005">
    <property type="entry name" value="Nonribosomal peptide synthetase 1"/>
    <property type="match status" value="1"/>
</dbReference>
<dbReference type="GO" id="GO:0009366">
    <property type="term" value="C:enterobactin synthetase complex"/>
    <property type="evidence" value="ECO:0007669"/>
    <property type="project" value="TreeGrafter"/>
</dbReference>
<evidence type="ECO:0000256" key="4">
    <source>
        <dbReference type="ARBA" id="ARBA00022553"/>
    </source>
</evidence>
<dbReference type="InterPro" id="IPR000873">
    <property type="entry name" value="AMP-dep_synth/lig_dom"/>
</dbReference>
<dbReference type="InterPro" id="IPR036736">
    <property type="entry name" value="ACP-like_sf"/>
</dbReference>
<dbReference type="OrthoDB" id="9757559at2"/>
<dbReference type="Gene3D" id="3.40.50.12780">
    <property type="entry name" value="N-terminal domain of ligase-like"/>
    <property type="match status" value="1"/>
</dbReference>
<proteinExistence type="inferred from homology"/>
<dbReference type="FunFam" id="2.30.38.10:FF:000001">
    <property type="entry name" value="Non-ribosomal peptide synthetase PvdI"/>
    <property type="match status" value="1"/>
</dbReference>
<protein>
    <submittedName>
        <fullName evidence="6">Non-ribosomal peptide synthetase</fullName>
    </submittedName>
</protein>
<dbReference type="PANTHER" id="PTHR45527:SF1">
    <property type="entry name" value="FATTY ACID SYNTHASE"/>
    <property type="match status" value="1"/>
</dbReference>
<gene>
    <name evidence="6" type="ORF">FEM01_23965</name>
</gene>
<dbReference type="GO" id="GO:0005829">
    <property type="term" value="C:cytosol"/>
    <property type="evidence" value="ECO:0007669"/>
    <property type="project" value="TreeGrafter"/>
</dbReference>
<keyword evidence="4" id="KW-0597">Phosphoprotein</keyword>
<feature type="domain" description="Carrier" evidence="5">
    <location>
        <begin position="254"/>
        <end position="329"/>
    </location>
</feature>
<evidence type="ECO:0000313" key="6">
    <source>
        <dbReference type="EMBL" id="TLP52670.1"/>
    </source>
</evidence>
<dbReference type="AlphaFoldDB" id="A0A5R8YJM1"/>
<dbReference type="InterPro" id="IPR042099">
    <property type="entry name" value="ANL_N_sf"/>
</dbReference>
<accession>A0A5R8YJM1</accession>
<dbReference type="SUPFAM" id="SSF56801">
    <property type="entry name" value="Acetyl-CoA synthetase-like"/>
    <property type="match status" value="1"/>
</dbReference>
<dbReference type="RefSeq" id="WP_138221885.1">
    <property type="nucleotide sequence ID" value="NZ_VAUO01000037.1"/>
</dbReference>
<evidence type="ECO:0000259" key="5">
    <source>
        <dbReference type="PROSITE" id="PS50075"/>
    </source>
</evidence>
<dbReference type="Proteomes" id="UP000309819">
    <property type="component" value="Unassembled WGS sequence"/>
</dbReference>
<comment type="caution">
    <text evidence="6">The sequence shown here is derived from an EMBL/GenBank/DDBJ whole genome shotgun (WGS) entry which is preliminary data.</text>
</comment>
<comment type="cofactor">
    <cofactor evidence="1">
        <name>pantetheine 4'-phosphate</name>
        <dbReference type="ChEBI" id="CHEBI:47942"/>
    </cofactor>
</comment>
<dbReference type="Pfam" id="PF00550">
    <property type="entry name" value="PP-binding"/>
    <property type="match status" value="1"/>
</dbReference>
<reference evidence="6 7" key="1">
    <citation type="submission" date="2019-05" db="EMBL/GenBank/DDBJ databases">
        <title>Pseudomonas sp. SC006 isolated from lettuce that can produce HBGAs.</title>
        <authorList>
            <person name="Wang D."/>
            <person name="Liao N."/>
            <person name="Liu D."/>
            <person name="Zhang Z."/>
            <person name="Zou S."/>
        </authorList>
    </citation>
    <scope>NUCLEOTIDE SEQUENCE [LARGE SCALE GENOMIC DNA]</scope>
    <source>
        <strain evidence="6 7">SC006</strain>
    </source>
</reference>
<evidence type="ECO:0000313" key="7">
    <source>
        <dbReference type="Proteomes" id="UP000309819"/>
    </source>
</evidence>
<feature type="non-terminal residue" evidence="6">
    <location>
        <position position="1"/>
    </location>
</feature>